<dbReference type="EMBL" id="LTDL01000040">
    <property type="protein sequence ID" value="OAG29609.1"/>
    <property type="molecule type" value="Genomic_DNA"/>
</dbReference>
<gene>
    <name evidence="1" type="ORF">NEDG_00742</name>
</gene>
<proteinExistence type="predicted"/>
<comment type="caution">
    <text evidence="1">The sequence shown here is derived from an EMBL/GenBank/DDBJ whole genome shotgun (WGS) entry which is preliminary data.</text>
</comment>
<evidence type="ECO:0000313" key="2">
    <source>
        <dbReference type="Proteomes" id="UP000185944"/>
    </source>
</evidence>
<protein>
    <submittedName>
        <fullName evidence="1">Uncharacterized protein</fullName>
    </submittedName>
</protein>
<accession>A0A177EF42</accession>
<dbReference type="OrthoDB" id="2187405at2759"/>
<dbReference type="VEuPathDB" id="MicrosporidiaDB:NEDG_00742"/>
<reference evidence="1 2" key="1">
    <citation type="submission" date="2016-02" db="EMBL/GenBank/DDBJ databases">
        <title>Discovery of a natural microsporidian pathogen with a broad tissue tropism in Caenorhabditis elegans.</title>
        <authorList>
            <person name="Luallen R.J."/>
            <person name="Reinke A.W."/>
            <person name="Tong L."/>
            <person name="Botts M.R."/>
            <person name="Felix M.-A."/>
            <person name="Troemel E.R."/>
        </authorList>
    </citation>
    <scope>NUCLEOTIDE SEQUENCE [LARGE SCALE GENOMIC DNA]</scope>
    <source>
        <strain evidence="1 2">JUm2807</strain>
    </source>
</reference>
<dbReference type="AlphaFoldDB" id="A0A177EF42"/>
<dbReference type="GeneID" id="93647092"/>
<dbReference type="RefSeq" id="XP_067544257.1">
    <property type="nucleotide sequence ID" value="XM_067688160.1"/>
</dbReference>
<sequence length="547" mass="62557">MTPNTPLELVLSKTLAGEIGVPTPKEMSMRINIHNGMYGRVVMRQGSMFKDYYPYVGVESYISRAERTQSWSDVDFFKGRSHESLNECNLSPFSNCLYMNKNPKQGCPYLIYSHNGLEYCIRQEKLVDNTDTTTNIILNQHPKKIGLFGQLSLFMMDNGIELLHTNQQAYTIPTIDAVDVGIPDAFQHLLPVLRRMPGNAPINTRCNGFLDIVDLEAGKMQTYHLKSTPRQKSYAHIASTWHPHQYIYATQRDLFLTDTREKSSQQVLSLRFTSYGGRPNSKNTAIPYIVSIHKTSETKVVAVGKTKLAVLDLRYPKNPFDTLTHPIDLPRASVSKNIAIYNKAGHFYFQNLKNLEKYAFKSFVLGENEKSAFVAFDWYGKGLNHNYTSAAFLFTDHIKLFHHSGELTTYPIVTMDSKVNARPLYLVDRHERLYKVNSALTKSKDIESIIFRHALLARPTKDNRYPFLTRMINHDFTNRLETPEPLTATPPAILAKIIPFSQWPGSLVPAEKRKQGATIEKYRIQMPSEHQSLAERIASNKKRNREL</sequence>
<dbReference type="Proteomes" id="UP000185944">
    <property type="component" value="Unassembled WGS sequence"/>
</dbReference>
<name>A0A177EF42_9MICR</name>
<keyword evidence="2" id="KW-1185">Reference proteome</keyword>
<organism evidence="1 2">
    <name type="scientific">Nematocida displodere</name>
    <dbReference type="NCBI Taxonomy" id="1805483"/>
    <lineage>
        <taxon>Eukaryota</taxon>
        <taxon>Fungi</taxon>
        <taxon>Fungi incertae sedis</taxon>
        <taxon>Microsporidia</taxon>
        <taxon>Nematocida</taxon>
    </lineage>
</organism>
<evidence type="ECO:0000313" key="1">
    <source>
        <dbReference type="EMBL" id="OAG29609.1"/>
    </source>
</evidence>